<keyword evidence="1" id="KW-0378">Hydrolase</keyword>
<sequence length="464" mass="48592">MNDKPGNPHGDQPGDDQNPFRGTPFEQIFSAGGLGGLLGGAGGAGGIPDLSAIMQQMQAFMQPHDGPLNWNLATDIARKQVAASPDPSTTTAQQAAVDDAVRLADLWLDATTDFSSGVTSTAAWSRAEWVVGTTDVWKVLVEPMAAQAVGSIGDALPEQAKAMGGPLIEMMGRATGAMLASQIGQGIGALAGEVLSASDIGLPLGPTGKAALVPANIAAFAEGLDVPAGDVLLYLALREAAHQRLFAHVPWLRDHLVGAVADYARGIDIDMGAIQERLQSQLGNIDPSNLADLQQAMEGGLFEIEASPAQKAALERLEVTLALVEGWVDEVVGQATTDRMPSATKLAEAVRRRRASGGPAEQTFATLVGLELRPRRLRDASTLWGSLRQRQGAEGRDGVWMHPHLLPTAADLDDPLGFREDALTTDELGTSNDEDFDAALRDLLDGGTKGDGSPDSPDSPDDEA</sequence>
<accession>A0ACC6IHC4</accession>
<organism evidence="1 2">
    <name type="scientific">Nocardioides zeae</name>
    <dbReference type="NCBI Taxonomy" id="1457234"/>
    <lineage>
        <taxon>Bacteria</taxon>
        <taxon>Bacillati</taxon>
        <taxon>Actinomycetota</taxon>
        <taxon>Actinomycetes</taxon>
        <taxon>Propionibacteriales</taxon>
        <taxon>Nocardioidaceae</taxon>
        <taxon>Nocardioides</taxon>
    </lineage>
</organism>
<dbReference type="Proteomes" id="UP001261666">
    <property type="component" value="Unassembled WGS sequence"/>
</dbReference>
<name>A0ACC6IHC4_9ACTN</name>
<evidence type="ECO:0000313" key="1">
    <source>
        <dbReference type="EMBL" id="MDR6210027.1"/>
    </source>
</evidence>
<keyword evidence="2" id="KW-1185">Reference proteome</keyword>
<proteinExistence type="predicted"/>
<protein>
    <submittedName>
        <fullName evidence="1">Hydrolase</fullName>
    </submittedName>
</protein>
<dbReference type="EMBL" id="JAVIZJ010000004">
    <property type="protein sequence ID" value="MDR6210027.1"/>
    <property type="molecule type" value="Genomic_DNA"/>
</dbReference>
<gene>
    <name evidence="1" type="ORF">QE364_001734</name>
</gene>
<comment type="caution">
    <text evidence="1">The sequence shown here is derived from an EMBL/GenBank/DDBJ whole genome shotgun (WGS) entry which is preliminary data.</text>
</comment>
<reference evidence="1" key="1">
    <citation type="submission" date="2023-08" db="EMBL/GenBank/DDBJ databases">
        <title>Functional and genomic diversity of the sorghum phyllosphere microbiome.</title>
        <authorList>
            <person name="Shade A."/>
        </authorList>
    </citation>
    <scope>NUCLEOTIDE SEQUENCE</scope>
    <source>
        <strain evidence="1">SORGH_AS_0885</strain>
    </source>
</reference>
<evidence type="ECO:0000313" key="2">
    <source>
        <dbReference type="Proteomes" id="UP001261666"/>
    </source>
</evidence>